<accession>K4P121</accession>
<organism evidence="1">
    <name type="scientific">Streptoalloteichus sp. ATCC 53650</name>
    <dbReference type="NCBI Taxonomy" id="756733"/>
    <lineage>
        <taxon>Bacteria</taxon>
        <taxon>Bacillati</taxon>
        <taxon>Actinomycetota</taxon>
        <taxon>Actinomycetes</taxon>
        <taxon>Pseudonocardiales</taxon>
        <taxon>Pseudonocardiaceae</taxon>
        <taxon>Streptoalloteichus</taxon>
    </lineage>
</organism>
<protein>
    <recommendedName>
        <fullName evidence="2">Acyl-CoA dehydrogenase</fullName>
    </recommendedName>
</protein>
<evidence type="ECO:0008006" key="2">
    <source>
        <dbReference type="Google" id="ProtNLM"/>
    </source>
</evidence>
<proteinExistence type="predicted"/>
<name>K4P121_9PSEU</name>
<evidence type="ECO:0000313" key="1">
    <source>
        <dbReference type="EMBL" id="AFV52197.1"/>
    </source>
</evidence>
<dbReference type="AlphaFoldDB" id="K4P121"/>
<reference evidence="1" key="1">
    <citation type="journal article" date="2013" name="Proc. Natl. Acad. Sci. U.S.A.">
        <title>A new member of the 4-methylideneimidazole-5-one-containing aminomutase family from the enediyne kedarcidin biosynthetic pathway.</title>
        <authorList>
            <person name="Huang S.X."/>
            <person name="Lohman J.R."/>
            <person name="Huang T."/>
            <person name="Shen B."/>
        </authorList>
    </citation>
    <scope>NUCLEOTIDE SEQUENCE</scope>
    <source>
        <strain evidence="1">ATCC 53650</strain>
    </source>
</reference>
<dbReference type="EMBL" id="JX679499">
    <property type="protein sequence ID" value="AFV52197.1"/>
    <property type="molecule type" value="Genomic_DNA"/>
</dbReference>
<sequence>MSALTGLLVRLAPGEPVPADVPFVVAAAANEHLSGVRPLLAEFRDERHPTLVAARAGRLPTALAAFTANAALAWGEPAVHAREEGGRVVLAGRFRVAFPGAAALVVTGFADGTRLCLVDLTARGVVVGDAGWVDVTDAVVDPALVSGPVRVQAPGGPLLRAIDTCAWAYAGIAWRHATAVVADLRRVLAATATSGPVFSTSQLLAHELTRLDIELSLLGDALAEHGSRGAEIGGEAVVAVLAAATDLVHRTGAVAADMAADLGLPAGPVTPDGYFGGRRMVEAELARRMGVSGGAG</sequence>